<dbReference type="KEGG" id="dci:103520277"/>
<dbReference type="GeneID" id="103520277"/>
<dbReference type="RefSeq" id="XP_008483588.1">
    <property type="nucleotide sequence ID" value="XM_008485366.1"/>
</dbReference>
<keyword evidence="1" id="KW-1185">Reference proteome</keyword>
<accession>A0A1S3DK79</accession>
<sequence length="120" mass="13398">NTPRISLCQCVSQAVQLLLPLSPLSPLLQDILSSEKSSSLSQSKSVLELWLWGPENVNINEDKQLALQRWLDLDRATCLHSLVCSRPPHLSPQDYAHLLFLVRTNSKNLMDASNILASHS</sequence>
<proteinExistence type="predicted"/>
<dbReference type="AlphaFoldDB" id="A0A1S3DK79"/>
<protein>
    <submittedName>
        <fullName evidence="2">Uncharacterized protein LOC103520277</fullName>
    </submittedName>
</protein>
<dbReference type="PANTHER" id="PTHR37970">
    <property type="entry name" value="PROTEIN CBG08587"/>
    <property type="match status" value="1"/>
</dbReference>
<gene>
    <name evidence="2" type="primary">LOC103520277</name>
</gene>
<dbReference type="PANTHER" id="PTHR37970:SF1">
    <property type="entry name" value="SERINE-RICH ADHESIN FOR PLATELETS"/>
    <property type="match status" value="1"/>
</dbReference>
<reference evidence="2" key="1">
    <citation type="submission" date="2025-08" db="UniProtKB">
        <authorList>
            <consortium name="RefSeq"/>
        </authorList>
    </citation>
    <scope>IDENTIFICATION</scope>
</reference>
<name>A0A1S3DK79_DIACI</name>
<organism evidence="1 2">
    <name type="scientific">Diaphorina citri</name>
    <name type="common">Asian citrus psyllid</name>
    <dbReference type="NCBI Taxonomy" id="121845"/>
    <lineage>
        <taxon>Eukaryota</taxon>
        <taxon>Metazoa</taxon>
        <taxon>Ecdysozoa</taxon>
        <taxon>Arthropoda</taxon>
        <taxon>Hexapoda</taxon>
        <taxon>Insecta</taxon>
        <taxon>Pterygota</taxon>
        <taxon>Neoptera</taxon>
        <taxon>Paraneoptera</taxon>
        <taxon>Hemiptera</taxon>
        <taxon>Sternorrhyncha</taxon>
        <taxon>Psylloidea</taxon>
        <taxon>Psyllidae</taxon>
        <taxon>Diaphorininae</taxon>
        <taxon>Diaphorina</taxon>
    </lineage>
</organism>
<dbReference type="Proteomes" id="UP000079169">
    <property type="component" value="Unplaced"/>
</dbReference>
<evidence type="ECO:0000313" key="2">
    <source>
        <dbReference type="RefSeq" id="XP_008483588.1"/>
    </source>
</evidence>
<feature type="non-terminal residue" evidence="2">
    <location>
        <position position="1"/>
    </location>
</feature>
<dbReference type="PaxDb" id="121845-A0A1S3DK79"/>
<evidence type="ECO:0000313" key="1">
    <source>
        <dbReference type="Proteomes" id="UP000079169"/>
    </source>
</evidence>